<evidence type="ECO:0008006" key="4">
    <source>
        <dbReference type="Google" id="ProtNLM"/>
    </source>
</evidence>
<protein>
    <recommendedName>
        <fullName evidence="4">Lipoprotein</fullName>
    </recommendedName>
</protein>
<organism evidence="2 3">
    <name type="scientific">Paraburkholderia fungorum</name>
    <dbReference type="NCBI Taxonomy" id="134537"/>
    <lineage>
        <taxon>Bacteria</taxon>
        <taxon>Pseudomonadati</taxon>
        <taxon>Pseudomonadota</taxon>
        <taxon>Betaproteobacteria</taxon>
        <taxon>Burkholderiales</taxon>
        <taxon>Burkholderiaceae</taxon>
        <taxon>Paraburkholderia</taxon>
    </lineage>
</organism>
<dbReference type="Proteomes" id="UP000518681">
    <property type="component" value="Unassembled WGS sequence"/>
</dbReference>
<dbReference type="RefSeq" id="WP_244207510.1">
    <property type="nucleotide sequence ID" value="NZ_CADFGE010000006.1"/>
</dbReference>
<evidence type="ECO:0000256" key="1">
    <source>
        <dbReference type="SAM" id="MobiDB-lite"/>
    </source>
</evidence>
<sequence>MSRFNPIFSDHPSGEGRAPAASQRQNQLAGRARLLLAAIATCASLVGCASSTDVVATDKPGTYTVAASATGGRMAWARAHEHAVSEARDFCERRGMLSSVTTETVSGVEMMTEHASSVNFECHPKF</sequence>
<name>A0AAW3UWN3_9BURK</name>
<proteinExistence type="predicted"/>
<dbReference type="EMBL" id="JACIIK010000006">
    <property type="protein sequence ID" value="MBB6203029.1"/>
    <property type="molecule type" value="Genomic_DNA"/>
</dbReference>
<reference evidence="2 3" key="1">
    <citation type="submission" date="2020-08" db="EMBL/GenBank/DDBJ databases">
        <title>Genomic Encyclopedia of Type Strains, Phase IV (KMG-V): Genome sequencing to study the core and pangenomes of soil and plant-associated prokaryotes.</title>
        <authorList>
            <person name="Whitman W."/>
        </authorList>
    </citation>
    <scope>NUCLEOTIDE SEQUENCE [LARGE SCALE GENOMIC DNA]</scope>
    <source>
        <strain evidence="2 3">SEMIA 4013</strain>
    </source>
</reference>
<feature type="region of interest" description="Disordered" evidence="1">
    <location>
        <begin position="1"/>
        <end position="25"/>
    </location>
</feature>
<comment type="caution">
    <text evidence="2">The sequence shown here is derived from an EMBL/GenBank/DDBJ whole genome shotgun (WGS) entry which is preliminary data.</text>
</comment>
<gene>
    <name evidence="2" type="ORF">GGD69_003897</name>
</gene>
<dbReference type="AlphaFoldDB" id="A0AAW3UWN3"/>
<evidence type="ECO:0000313" key="2">
    <source>
        <dbReference type="EMBL" id="MBB6203029.1"/>
    </source>
</evidence>
<accession>A0AAW3UWN3</accession>
<evidence type="ECO:0000313" key="3">
    <source>
        <dbReference type="Proteomes" id="UP000518681"/>
    </source>
</evidence>